<comment type="caution">
    <text evidence="1">The sequence shown here is derived from an EMBL/GenBank/DDBJ whole genome shotgun (WGS) entry which is preliminary data.</text>
</comment>
<dbReference type="AlphaFoldDB" id="A0A8X6KVH5"/>
<dbReference type="Proteomes" id="UP000887116">
    <property type="component" value="Unassembled WGS sequence"/>
</dbReference>
<dbReference type="EMBL" id="BMAO01013144">
    <property type="protein sequence ID" value="GFQ86644.1"/>
    <property type="molecule type" value="Genomic_DNA"/>
</dbReference>
<proteinExistence type="predicted"/>
<evidence type="ECO:0000313" key="2">
    <source>
        <dbReference type="Proteomes" id="UP000887116"/>
    </source>
</evidence>
<organism evidence="1 2">
    <name type="scientific">Trichonephila clavata</name>
    <name type="common">Joro spider</name>
    <name type="synonym">Nephila clavata</name>
    <dbReference type="NCBI Taxonomy" id="2740835"/>
    <lineage>
        <taxon>Eukaryota</taxon>
        <taxon>Metazoa</taxon>
        <taxon>Ecdysozoa</taxon>
        <taxon>Arthropoda</taxon>
        <taxon>Chelicerata</taxon>
        <taxon>Arachnida</taxon>
        <taxon>Araneae</taxon>
        <taxon>Araneomorphae</taxon>
        <taxon>Entelegynae</taxon>
        <taxon>Araneoidea</taxon>
        <taxon>Nephilidae</taxon>
        <taxon>Trichonephila</taxon>
    </lineage>
</organism>
<evidence type="ECO:0008006" key="3">
    <source>
        <dbReference type="Google" id="ProtNLM"/>
    </source>
</evidence>
<name>A0A8X6KVH5_TRICU</name>
<evidence type="ECO:0000313" key="1">
    <source>
        <dbReference type="EMBL" id="GFQ86644.1"/>
    </source>
</evidence>
<dbReference type="InterPro" id="IPR036397">
    <property type="entry name" value="RNaseH_sf"/>
</dbReference>
<keyword evidence="2" id="KW-1185">Reference proteome</keyword>
<sequence>MRNACVTIGPCIMKIRLATPLLIVSELLIKMGVEMLPLPPYSPYLTLVDFLLFLRIKIILTGTRHRTLEAEQVVQFSLDEDEVDTSAWSLTLPQQRPLGA</sequence>
<reference evidence="1" key="1">
    <citation type="submission" date="2020-07" db="EMBL/GenBank/DDBJ databases">
        <title>Multicomponent nature underlies the extraordinary mechanical properties of spider dragline silk.</title>
        <authorList>
            <person name="Kono N."/>
            <person name="Nakamura H."/>
            <person name="Mori M."/>
            <person name="Yoshida Y."/>
            <person name="Ohtoshi R."/>
            <person name="Malay A.D."/>
            <person name="Moran D.A.P."/>
            <person name="Tomita M."/>
            <person name="Numata K."/>
            <person name="Arakawa K."/>
        </authorList>
    </citation>
    <scope>NUCLEOTIDE SEQUENCE</scope>
</reference>
<dbReference type="Gene3D" id="3.30.420.10">
    <property type="entry name" value="Ribonuclease H-like superfamily/Ribonuclease H"/>
    <property type="match status" value="1"/>
</dbReference>
<gene>
    <name evidence="1" type="ORF">TNCT_511401</name>
</gene>
<protein>
    <recommendedName>
        <fullName evidence="3">Transposase</fullName>
    </recommendedName>
</protein>
<accession>A0A8X6KVH5</accession>
<dbReference type="GO" id="GO:0003676">
    <property type="term" value="F:nucleic acid binding"/>
    <property type="evidence" value="ECO:0007669"/>
    <property type="project" value="InterPro"/>
</dbReference>